<dbReference type="InterPro" id="IPR023395">
    <property type="entry name" value="MCP_dom_sf"/>
</dbReference>
<dbReference type="Gene3D" id="1.50.40.10">
    <property type="entry name" value="Mitochondrial carrier domain"/>
    <property type="match status" value="1"/>
</dbReference>
<keyword evidence="2" id="KW-0812">Transmembrane</keyword>
<evidence type="ECO:0000256" key="5">
    <source>
        <dbReference type="ARBA" id="ARBA00023136"/>
    </source>
</evidence>
<dbReference type="PANTHER" id="PTHR24089">
    <property type="entry name" value="SOLUTE CARRIER FAMILY 25"/>
    <property type="match status" value="1"/>
</dbReference>
<feature type="compositionally biased region" description="Low complexity" evidence="6">
    <location>
        <begin position="104"/>
        <end position="127"/>
    </location>
</feature>
<comment type="caution">
    <text evidence="7">The sequence shown here is derived from an EMBL/GenBank/DDBJ whole genome shotgun (WGS) entry which is preliminary data.</text>
</comment>
<proteinExistence type="predicted"/>
<evidence type="ECO:0000256" key="6">
    <source>
        <dbReference type="SAM" id="MobiDB-lite"/>
    </source>
</evidence>
<dbReference type="InterPro" id="IPR018108">
    <property type="entry name" value="MCP_transmembrane"/>
</dbReference>
<feature type="region of interest" description="Disordered" evidence="6">
    <location>
        <begin position="401"/>
        <end position="441"/>
    </location>
</feature>
<dbReference type="GO" id="GO:0016020">
    <property type="term" value="C:membrane"/>
    <property type="evidence" value="ECO:0007669"/>
    <property type="project" value="UniProtKB-SubCell"/>
</dbReference>
<evidence type="ECO:0000256" key="1">
    <source>
        <dbReference type="ARBA" id="ARBA00004141"/>
    </source>
</evidence>
<keyword evidence="8" id="KW-1185">Reference proteome</keyword>
<dbReference type="Proteomes" id="UP001234581">
    <property type="component" value="Unassembled WGS sequence"/>
</dbReference>
<evidence type="ECO:0000313" key="7">
    <source>
        <dbReference type="EMBL" id="KAJ8657361.1"/>
    </source>
</evidence>
<keyword evidence="5" id="KW-0472">Membrane</keyword>
<dbReference type="AlphaFoldDB" id="A0AAD7V2L8"/>
<evidence type="ECO:0000256" key="3">
    <source>
        <dbReference type="ARBA" id="ARBA00022737"/>
    </source>
</evidence>
<protein>
    <recommendedName>
        <fullName evidence="9">Mitochondrial carrier</fullName>
    </recommendedName>
</protein>
<keyword evidence="4" id="KW-1133">Transmembrane helix</keyword>
<sequence length="480" mass="53707">MGDDTSFSSRHRRAAYNPLRPYCPPIRHQLHNYTSIASDDATTDIILTEDLGEDHAVLQEMTTSSLSLAAYKYLMTVINNPLDVATTLLQVQYAPHTSVEVIASQESIQQQQQQQQPTTPDVSSSSSSEDEDGFFARPKPMDRKRRSIKSQRRRSSQQLNIPRSVYDDSRRPEYQMAPIEEGGITKVLQRITMQKGEGWMALFKGQRLAWIHDLLWGIMQPGLRAFLNDTFGLYDDSVAVDKIWPNVITSVVSHIVVGVLLSPLEIIRTRLLVQSTSRSKYKSIFGAVKDLYNEHGSIRNVYVSNNLIPTIVYHAVRPLIASTIPATIDRKLGISAADSPILYGTAELSLRLLGLLVVFPIETIRKRLQCQTPDFDTMVALRPIPYSGMLDAMYRIMKEEGAKQRRDTPAVKSGALTDSSDTDEDDDFLPTKRNTTKATTTPTSAWGIRGLYRGLSIQVAATSADFILRVIDGSDWNDLA</sequence>
<dbReference type="RefSeq" id="XP_058342274.1">
    <property type="nucleotide sequence ID" value="XM_058486939.1"/>
</dbReference>
<feature type="region of interest" description="Disordered" evidence="6">
    <location>
        <begin position="104"/>
        <end position="171"/>
    </location>
</feature>
<organism evidence="7 8">
    <name type="scientific">Lichtheimia ornata</name>
    <dbReference type="NCBI Taxonomy" id="688661"/>
    <lineage>
        <taxon>Eukaryota</taxon>
        <taxon>Fungi</taxon>
        <taxon>Fungi incertae sedis</taxon>
        <taxon>Mucoromycota</taxon>
        <taxon>Mucoromycotina</taxon>
        <taxon>Mucoromycetes</taxon>
        <taxon>Mucorales</taxon>
        <taxon>Lichtheimiaceae</taxon>
        <taxon>Lichtheimia</taxon>
    </lineage>
</organism>
<comment type="subcellular location">
    <subcellularLocation>
        <location evidence="1">Membrane</location>
        <topology evidence="1">Multi-pass membrane protein</topology>
    </subcellularLocation>
</comment>
<evidence type="ECO:0000256" key="2">
    <source>
        <dbReference type="ARBA" id="ARBA00022692"/>
    </source>
</evidence>
<reference evidence="7 8" key="1">
    <citation type="submission" date="2023-03" db="EMBL/GenBank/DDBJ databases">
        <title>Genome sequence of Lichtheimia ornata CBS 291.66.</title>
        <authorList>
            <person name="Mohabir J.T."/>
            <person name="Shea T.P."/>
            <person name="Kurbessoian T."/>
            <person name="Berby B."/>
            <person name="Fontaine J."/>
            <person name="Livny J."/>
            <person name="Gnirke A."/>
            <person name="Stajich J.E."/>
            <person name="Cuomo C.A."/>
        </authorList>
    </citation>
    <scope>NUCLEOTIDE SEQUENCE [LARGE SCALE GENOMIC DNA]</scope>
    <source>
        <strain evidence="7">CBS 291.66</strain>
    </source>
</reference>
<gene>
    <name evidence="7" type="ORF">O0I10_006914</name>
</gene>
<keyword evidence="3" id="KW-0677">Repeat</keyword>
<evidence type="ECO:0000313" key="8">
    <source>
        <dbReference type="Proteomes" id="UP001234581"/>
    </source>
</evidence>
<feature type="compositionally biased region" description="Basic residues" evidence="6">
    <location>
        <begin position="142"/>
        <end position="155"/>
    </location>
</feature>
<accession>A0AAD7V2L8</accession>
<feature type="compositionally biased region" description="Low complexity" evidence="6">
    <location>
        <begin position="431"/>
        <end position="441"/>
    </location>
</feature>
<evidence type="ECO:0008006" key="9">
    <source>
        <dbReference type="Google" id="ProtNLM"/>
    </source>
</evidence>
<dbReference type="SUPFAM" id="SSF103506">
    <property type="entry name" value="Mitochondrial carrier"/>
    <property type="match status" value="1"/>
</dbReference>
<dbReference type="EMBL" id="JARTCD010000032">
    <property type="protein sequence ID" value="KAJ8657361.1"/>
    <property type="molecule type" value="Genomic_DNA"/>
</dbReference>
<evidence type="ECO:0000256" key="4">
    <source>
        <dbReference type="ARBA" id="ARBA00022989"/>
    </source>
</evidence>
<dbReference type="Pfam" id="PF00153">
    <property type="entry name" value="Mito_carr"/>
    <property type="match status" value="1"/>
</dbReference>
<dbReference type="GeneID" id="83214324"/>
<name>A0AAD7V2L8_9FUNG</name>